<evidence type="ECO:0000256" key="3">
    <source>
        <dbReference type="ARBA" id="ARBA00022729"/>
    </source>
</evidence>
<keyword evidence="7" id="KW-0449">Lipoprotein</keyword>
<dbReference type="EMBL" id="JAAATY010000001">
    <property type="protein sequence ID" value="NRN63514.1"/>
    <property type="molecule type" value="Genomic_DNA"/>
</dbReference>
<name>A0ABX2EWW8_9PSEU</name>
<evidence type="ECO:0000256" key="1">
    <source>
        <dbReference type="ARBA" id="ARBA00005695"/>
    </source>
</evidence>
<dbReference type="Gene3D" id="3.10.105.10">
    <property type="entry name" value="Dipeptide-binding Protein, Domain 3"/>
    <property type="match status" value="1"/>
</dbReference>
<comment type="similarity">
    <text evidence="1">Belongs to the bacterial solute-binding protein 5 family.</text>
</comment>
<feature type="compositionally biased region" description="Low complexity" evidence="4">
    <location>
        <begin position="151"/>
        <end position="163"/>
    </location>
</feature>
<dbReference type="Pfam" id="PF00496">
    <property type="entry name" value="SBP_bac_5"/>
    <property type="match status" value="1"/>
</dbReference>
<keyword evidence="2" id="KW-0813">Transport</keyword>
<comment type="caution">
    <text evidence="7">The sequence shown here is derived from an EMBL/GenBank/DDBJ whole genome shotgun (WGS) entry which is preliminary data.</text>
</comment>
<dbReference type="InterPro" id="IPR039424">
    <property type="entry name" value="SBP_5"/>
</dbReference>
<dbReference type="Gene3D" id="3.90.76.10">
    <property type="entry name" value="Dipeptide-binding Protein, Domain 1"/>
    <property type="match status" value="1"/>
</dbReference>
<evidence type="ECO:0000259" key="6">
    <source>
        <dbReference type="Pfam" id="PF00496"/>
    </source>
</evidence>
<gene>
    <name evidence="7" type="ORF">GC106_7150</name>
</gene>
<evidence type="ECO:0000256" key="4">
    <source>
        <dbReference type="SAM" id="MobiDB-lite"/>
    </source>
</evidence>
<protein>
    <submittedName>
        <fullName evidence="7">ABC-type transporter, substrate-binding lipoprotein, family 5</fullName>
    </submittedName>
</protein>
<feature type="signal peptide" evidence="5">
    <location>
        <begin position="1"/>
        <end position="24"/>
    </location>
</feature>
<dbReference type="PIRSF" id="PIRSF002741">
    <property type="entry name" value="MppA"/>
    <property type="match status" value="1"/>
</dbReference>
<dbReference type="InterPro" id="IPR030678">
    <property type="entry name" value="Peptide/Ni-bd"/>
</dbReference>
<dbReference type="PANTHER" id="PTHR30290:SF9">
    <property type="entry name" value="OLIGOPEPTIDE-BINDING PROTEIN APPA"/>
    <property type="match status" value="1"/>
</dbReference>
<organism evidence="7 8">
    <name type="scientific">Kibdelosporangium persicum</name>
    <dbReference type="NCBI Taxonomy" id="2698649"/>
    <lineage>
        <taxon>Bacteria</taxon>
        <taxon>Bacillati</taxon>
        <taxon>Actinomycetota</taxon>
        <taxon>Actinomycetes</taxon>
        <taxon>Pseudonocardiales</taxon>
        <taxon>Pseudonocardiaceae</taxon>
        <taxon>Kibdelosporangium</taxon>
    </lineage>
</organism>
<reference evidence="7 8" key="1">
    <citation type="submission" date="2020-01" db="EMBL/GenBank/DDBJ databases">
        <title>Kibdelosporangium persica a novel Actinomycetes from a hot desert in Iran.</title>
        <authorList>
            <person name="Safaei N."/>
            <person name="Zaburannyi N."/>
            <person name="Mueller R."/>
            <person name="Wink J."/>
        </authorList>
    </citation>
    <scope>NUCLEOTIDE SEQUENCE [LARGE SCALE GENOMIC DNA]</scope>
    <source>
        <strain evidence="7 8">4NS15</strain>
    </source>
</reference>
<evidence type="ECO:0000256" key="5">
    <source>
        <dbReference type="SAM" id="SignalP"/>
    </source>
</evidence>
<evidence type="ECO:0000313" key="8">
    <source>
        <dbReference type="Proteomes" id="UP000763557"/>
    </source>
</evidence>
<dbReference type="Proteomes" id="UP000763557">
    <property type="component" value="Unassembled WGS sequence"/>
</dbReference>
<dbReference type="SUPFAM" id="SSF53850">
    <property type="entry name" value="Periplasmic binding protein-like II"/>
    <property type="match status" value="1"/>
</dbReference>
<evidence type="ECO:0000256" key="2">
    <source>
        <dbReference type="ARBA" id="ARBA00022448"/>
    </source>
</evidence>
<dbReference type="PANTHER" id="PTHR30290">
    <property type="entry name" value="PERIPLASMIC BINDING COMPONENT OF ABC TRANSPORTER"/>
    <property type="match status" value="1"/>
</dbReference>
<evidence type="ECO:0000313" key="7">
    <source>
        <dbReference type="EMBL" id="NRN63514.1"/>
    </source>
</evidence>
<keyword evidence="3 5" id="KW-0732">Signal</keyword>
<dbReference type="RefSeq" id="WP_173124286.1">
    <property type="nucleotide sequence ID" value="NZ_CBCSGW010000008.1"/>
</dbReference>
<feature type="chain" id="PRO_5045814665" evidence="5">
    <location>
        <begin position="25"/>
        <end position="534"/>
    </location>
</feature>
<keyword evidence="8" id="KW-1185">Reference proteome</keyword>
<dbReference type="PROSITE" id="PS51257">
    <property type="entry name" value="PROKAR_LIPOPROTEIN"/>
    <property type="match status" value="1"/>
</dbReference>
<feature type="region of interest" description="Disordered" evidence="4">
    <location>
        <begin position="143"/>
        <end position="170"/>
    </location>
</feature>
<accession>A0ABX2EWW8</accession>
<dbReference type="InterPro" id="IPR006311">
    <property type="entry name" value="TAT_signal"/>
</dbReference>
<feature type="domain" description="Solute-binding protein family 5" evidence="6">
    <location>
        <begin position="77"/>
        <end position="424"/>
    </location>
</feature>
<proteinExistence type="inferred from homology"/>
<dbReference type="PROSITE" id="PS51318">
    <property type="entry name" value="TAT"/>
    <property type="match status" value="1"/>
</dbReference>
<dbReference type="InterPro" id="IPR000914">
    <property type="entry name" value="SBP_5_dom"/>
</dbReference>
<sequence>MPSRRILLSSGALCAVLGLVGCTAAPTPTASGSTDSTALVLAVPSEPANVHPLAGYGIHGAAQVFDGLLEHQADSGLRPALATEMPTPSADGKSWTVKLRGDVRFHDGSAFDGKDVVATYQALLNPAFGSPVRDRYSMITGVTDVTPPPVTTTTTAPPTTSSRPAPPPRTAPVGSIVRFDLARPYAPFLDLLVLGIVPSETVAEPGPVTGLKSVGTGPYQLESWQHGASMTLRANTSYFGGVPTVAKVTVEFMPDDDARVQRIRDGKLDSAALPPAQAKSFEQSDVFAVLRQRSAAVRAIQMPADNPVTADPHIRLALNYAVNRRKMIDGPLAGHGIEASTPVSPVLAEFYEPTAKFSHDVPTAKSFLDTGGWIPGSDGIRTKNGVPARFILTYPAGDTVARDLATAFAADADAVGVQVQTRIGVAGAGEAAVIGAGNPFDPDLALYPLMRTGDAKITASLEAARAMADPAQRVAEYRKLQRTYIEAPSMVVLVGLEHTYVLRRNWTGYQAVVDADSQDATWGAWWNLSRWQPR</sequence>
<dbReference type="Gene3D" id="3.40.190.10">
    <property type="entry name" value="Periplasmic binding protein-like II"/>
    <property type="match status" value="1"/>
</dbReference>